<name>A0AAD6TSK6_9AGAR</name>
<dbReference type="SUPFAM" id="SSF52047">
    <property type="entry name" value="RNI-like"/>
    <property type="match status" value="1"/>
</dbReference>
<accession>A0AAD6TSK6</accession>
<dbReference type="AlphaFoldDB" id="A0AAD6TSK6"/>
<reference evidence="1" key="1">
    <citation type="submission" date="2023-03" db="EMBL/GenBank/DDBJ databases">
        <title>Massive genome expansion in bonnet fungi (Mycena s.s.) driven by repeated elements and novel gene families across ecological guilds.</title>
        <authorList>
            <consortium name="Lawrence Berkeley National Laboratory"/>
            <person name="Harder C.B."/>
            <person name="Miyauchi S."/>
            <person name="Viragh M."/>
            <person name="Kuo A."/>
            <person name="Thoen E."/>
            <person name="Andreopoulos B."/>
            <person name="Lu D."/>
            <person name="Skrede I."/>
            <person name="Drula E."/>
            <person name="Henrissat B."/>
            <person name="Morin E."/>
            <person name="Kohler A."/>
            <person name="Barry K."/>
            <person name="LaButti K."/>
            <person name="Morin E."/>
            <person name="Salamov A."/>
            <person name="Lipzen A."/>
            <person name="Mereny Z."/>
            <person name="Hegedus B."/>
            <person name="Baldrian P."/>
            <person name="Stursova M."/>
            <person name="Weitz H."/>
            <person name="Taylor A."/>
            <person name="Grigoriev I.V."/>
            <person name="Nagy L.G."/>
            <person name="Martin F."/>
            <person name="Kauserud H."/>
        </authorList>
    </citation>
    <scope>NUCLEOTIDE SEQUENCE</scope>
    <source>
        <strain evidence="1">CBHHK173m</strain>
    </source>
</reference>
<protein>
    <submittedName>
        <fullName evidence="1">Uncharacterized protein</fullName>
    </submittedName>
</protein>
<dbReference type="InterPro" id="IPR032675">
    <property type="entry name" value="LRR_dom_sf"/>
</dbReference>
<gene>
    <name evidence="1" type="ORF">B0H15DRAFT_956606</name>
</gene>
<evidence type="ECO:0000313" key="2">
    <source>
        <dbReference type="Proteomes" id="UP001222325"/>
    </source>
</evidence>
<evidence type="ECO:0000313" key="1">
    <source>
        <dbReference type="EMBL" id="KAJ7075276.1"/>
    </source>
</evidence>
<organism evidence="1 2">
    <name type="scientific">Mycena belliarum</name>
    <dbReference type="NCBI Taxonomy" id="1033014"/>
    <lineage>
        <taxon>Eukaryota</taxon>
        <taxon>Fungi</taxon>
        <taxon>Dikarya</taxon>
        <taxon>Basidiomycota</taxon>
        <taxon>Agaricomycotina</taxon>
        <taxon>Agaricomycetes</taxon>
        <taxon>Agaricomycetidae</taxon>
        <taxon>Agaricales</taxon>
        <taxon>Marasmiineae</taxon>
        <taxon>Mycenaceae</taxon>
        <taxon>Mycena</taxon>
    </lineage>
</organism>
<proteinExistence type="predicted"/>
<sequence length="458" mass="50612">MPDLPPELWTQIFAFAADEALILQHRLPTSMSGGERNPRRSQEALELVQRRSYDTKKAIVLTCKKWRAIEYQSLFHFLCFRAPSRLCDILDTSAAAATTTTASLGWWTRRIQLAGINNDTATPQEHLDVLQNALIRILRHCPNLEILVVQWPLDGGAFAAIADALVRHAASSLRTLFVTIPASALHKLVTILPALPFICAAHINLHPGGQPAITPAGSDDCLRLPSLRQLSLSGRPHQLIHVAKHWHLSALRTFMLSCATSTEAQLPATPAFLAAHGAQLTTLELSSWPAMPLARMLAACPALITLAFSGDWALDLPSDAGAPPDTPPFAHARLARVGLHGLVHTFCLDPFFDTGSEAELEAAQMNERVLALLCDRVRFPALRRLRLLTGHVVRERERAQVDGDGDDTARREARIWARWEGMYARAEIQLEDCSGQVLPPWPWVPTDRHDDEVKQTGD</sequence>
<dbReference type="Proteomes" id="UP001222325">
    <property type="component" value="Unassembled WGS sequence"/>
</dbReference>
<comment type="caution">
    <text evidence="1">The sequence shown here is derived from an EMBL/GenBank/DDBJ whole genome shotgun (WGS) entry which is preliminary data.</text>
</comment>
<dbReference type="Gene3D" id="3.80.10.10">
    <property type="entry name" value="Ribonuclease Inhibitor"/>
    <property type="match status" value="1"/>
</dbReference>
<keyword evidence="2" id="KW-1185">Reference proteome</keyword>
<dbReference type="EMBL" id="JARJCN010000099">
    <property type="protein sequence ID" value="KAJ7075276.1"/>
    <property type="molecule type" value="Genomic_DNA"/>
</dbReference>